<dbReference type="PANTHER" id="PTHR10291">
    <property type="entry name" value="DEHYDRODOLICHYL DIPHOSPHATE SYNTHASE FAMILY MEMBER"/>
    <property type="match status" value="1"/>
</dbReference>
<dbReference type="GO" id="GO:0016094">
    <property type="term" value="P:polyprenol biosynthetic process"/>
    <property type="evidence" value="ECO:0007669"/>
    <property type="project" value="TreeGrafter"/>
</dbReference>
<keyword evidence="2" id="KW-0460">Magnesium</keyword>
<dbReference type="NCBIfam" id="TIGR00055">
    <property type="entry name" value="uppS"/>
    <property type="match status" value="1"/>
</dbReference>
<feature type="active site" description="Proton acceptor" evidence="2">
    <location>
        <position position="64"/>
    </location>
</feature>
<feature type="active site" evidence="2">
    <location>
        <position position="16"/>
    </location>
</feature>
<dbReference type="GO" id="GO:0045547">
    <property type="term" value="F:ditrans,polycis-polyprenyl diphosphate synthase [(2E,6E)-farnesyl diphosphate specific] activity"/>
    <property type="evidence" value="ECO:0007669"/>
    <property type="project" value="TreeGrafter"/>
</dbReference>
<dbReference type="GO" id="GO:0000287">
    <property type="term" value="F:magnesium ion binding"/>
    <property type="evidence" value="ECO:0007669"/>
    <property type="project" value="UniProtKB-UniRule"/>
</dbReference>
<dbReference type="InterPro" id="IPR001441">
    <property type="entry name" value="UPP_synth-like"/>
</dbReference>
<feature type="binding site" evidence="2">
    <location>
        <begin position="17"/>
        <end position="20"/>
    </location>
    <ligand>
        <name>substrate</name>
    </ligand>
</feature>
<dbReference type="AlphaFoldDB" id="A0A9X9S3V4"/>
<protein>
    <recommendedName>
        <fullName evidence="2">Tritrans,polycis-undecaprenyl-diphosphate synthase (geranylgeranyl-diphosphate specific)</fullName>
        <ecNumber evidence="2">2.5.1.89</ecNumber>
    </recommendedName>
    <alternativeName>
        <fullName evidence="2">Undecaprenyl diphosphate synthase</fullName>
        <shortName evidence="2">UDS</shortName>
    </alternativeName>
    <alternativeName>
        <fullName evidence="2">Undecaprenyl pyrophosphate synthase</fullName>
        <shortName evidence="2">UPP synthase</shortName>
    </alternativeName>
</protein>
<feature type="binding site" evidence="2">
    <location>
        <position position="33"/>
    </location>
    <ligand>
        <name>substrate</name>
    </ligand>
</feature>
<dbReference type="EMBL" id="CP113361">
    <property type="protein sequence ID" value="WAI01293.1"/>
    <property type="molecule type" value="Genomic_DNA"/>
</dbReference>
<evidence type="ECO:0000313" key="4">
    <source>
        <dbReference type="Proteomes" id="UP001163096"/>
    </source>
</evidence>
<dbReference type="PANTHER" id="PTHR10291:SF43">
    <property type="entry name" value="DEHYDRODOLICHYL DIPHOSPHATE SYNTHASE COMPLEX SUBUNIT DHDDS"/>
    <property type="match status" value="1"/>
</dbReference>
<dbReference type="PROSITE" id="PS01066">
    <property type="entry name" value="UPP_SYNTHASE"/>
    <property type="match status" value="1"/>
</dbReference>
<sequence length="241" mass="27954">MNEITNIPNHIAIIQDGNRRYAKIQGQNTSYGHRKGAQTSDEVLEWAQEIGIRNITLYSFSTENFNRPDTELNELFSLFIEKFKSIKTDTRVHSNEIRLQVVGDRSLIPEDMLKTIEEAEEATKDYAQFHLNIALAYGGRNEIVRAVKEILQDLRQNKITPDMITTDLLDNKIRGDLHLPPVDLIIRTGNEKRTSNFLPWFANGYKSAVYFCAPYWPLFRKIDLLRGIRVYDERVKSGYFP</sequence>
<name>A0A9X9S3V4_METOG</name>
<feature type="binding site" evidence="2">
    <location>
        <begin position="193"/>
        <end position="195"/>
    </location>
    <ligand>
        <name>substrate</name>
    </ligand>
</feature>
<dbReference type="EC" id="2.5.1.89" evidence="2"/>
<dbReference type="RefSeq" id="WP_268186519.1">
    <property type="nucleotide sequence ID" value="NZ_CP113361.1"/>
</dbReference>
<keyword evidence="2" id="KW-0479">Metal-binding</keyword>
<dbReference type="CDD" id="cd00475">
    <property type="entry name" value="Cis_IPPS"/>
    <property type="match status" value="1"/>
</dbReference>
<feature type="binding site" evidence="2">
    <location>
        <begin position="61"/>
        <end position="63"/>
    </location>
    <ligand>
        <name>substrate</name>
    </ligand>
</feature>
<comment type="function">
    <text evidence="2">Catalyzes the sequential condensation of isopentenyl diphosphate (IPP) with geranylgeranyl diphosphate (GGPP) to yield (2Z,6Z,10Z,14Z,18Z,22Z,26Z,30E,34E,38E)-undecaprenyl diphosphate (tritrans,heptacis-UPP). It is probably the precursor of glycosyl carrier lipids.</text>
</comment>
<comment type="similarity">
    <text evidence="2">Belongs to the UPP synthase family.</text>
</comment>
<dbReference type="SUPFAM" id="SSF64005">
    <property type="entry name" value="Undecaprenyl diphosphate synthase"/>
    <property type="match status" value="1"/>
</dbReference>
<comment type="caution">
    <text evidence="2">Lacks conserved residue(s) required for the propagation of feature annotation.</text>
</comment>
<gene>
    <name evidence="2 3" type="primary">uppS</name>
    <name evidence="3" type="ORF">OU421_12925</name>
</gene>
<dbReference type="Proteomes" id="UP001163096">
    <property type="component" value="Chromosome"/>
</dbReference>
<feature type="binding site" evidence="2">
    <location>
        <position position="16"/>
    </location>
    <ligand>
        <name>Mg(2+)</name>
        <dbReference type="ChEBI" id="CHEBI:18420"/>
    </ligand>
</feature>
<feature type="binding site" evidence="2">
    <location>
        <position position="65"/>
    </location>
    <ligand>
        <name>substrate</name>
    </ligand>
</feature>
<evidence type="ECO:0000256" key="1">
    <source>
        <dbReference type="ARBA" id="ARBA00022679"/>
    </source>
</evidence>
<dbReference type="GeneID" id="76836021"/>
<dbReference type="KEGG" id="mou:OU421_12925"/>
<comment type="subunit">
    <text evidence="2">Homodimer.</text>
</comment>
<evidence type="ECO:0000256" key="2">
    <source>
        <dbReference type="HAMAP-Rule" id="MF_01139"/>
    </source>
</evidence>
<keyword evidence="1 2" id="KW-0808">Transferase</keyword>
<keyword evidence="4" id="KW-1185">Reference proteome</keyword>
<comment type="cofactor">
    <cofactor evidence="2">
        <name>Mg(2+)</name>
        <dbReference type="ChEBI" id="CHEBI:18420"/>
    </cofactor>
    <text evidence="2">Binds 2 magnesium ions per subunit.</text>
</comment>
<dbReference type="Gene3D" id="3.40.1180.10">
    <property type="entry name" value="Decaprenyl diphosphate synthase-like"/>
    <property type="match status" value="1"/>
</dbReference>
<feature type="binding site" evidence="2">
    <location>
        <position position="187"/>
    </location>
    <ligand>
        <name>substrate</name>
    </ligand>
</feature>
<proteinExistence type="inferred from homology"/>
<dbReference type="InterPro" id="IPR018520">
    <property type="entry name" value="UPP_synth-like_CS"/>
</dbReference>
<dbReference type="InterPro" id="IPR036424">
    <property type="entry name" value="UPP_synth-like_sf"/>
</dbReference>
<feature type="binding site" evidence="2">
    <location>
        <position position="67"/>
    </location>
    <ligand>
        <name>substrate</name>
    </ligand>
</feature>
<evidence type="ECO:0000313" key="3">
    <source>
        <dbReference type="EMBL" id="WAI01293.1"/>
    </source>
</evidence>
<organism evidence="3 4">
    <name type="scientific">Methanogenium organophilum</name>
    <dbReference type="NCBI Taxonomy" id="2199"/>
    <lineage>
        <taxon>Archaea</taxon>
        <taxon>Methanobacteriati</taxon>
        <taxon>Methanobacteriota</taxon>
        <taxon>Stenosarchaea group</taxon>
        <taxon>Methanomicrobia</taxon>
        <taxon>Methanomicrobiales</taxon>
        <taxon>Methanomicrobiaceae</taxon>
        <taxon>Methanogenium</taxon>
    </lineage>
</organism>
<accession>A0A9X9S3V4</accession>
<dbReference type="Pfam" id="PF01255">
    <property type="entry name" value="Prenyltransf"/>
    <property type="match status" value="1"/>
</dbReference>
<dbReference type="HAMAP" id="MF_01139">
    <property type="entry name" value="ISPT"/>
    <property type="match status" value="1"/>
</dbReference>
<reference evidence="3" key="1">
    <citation type="submission" date="2022-11" db="EMBL/GenBank/DDBJ databases">
        <title>Complete genome sequence of Methanogenium organophilum DSM 3596.</title>
        <authorList>
            <person name="Chen S.-C."/>
            <person name="Lai S.-J."/>
            <person name="You Y.-T."/>
        </authorList>
    </citation>
    <scope>NUCLEOTIDE SEQUENCE</scope>
    <source>
        <strain evidence="3">DSM 3596</strain>
    </source>
</reference>
<comment type="catalytic activity">
    <reaction evidence="2">
        <text>geranylgeranyl diphosphate + 7 isopentenyl diphosphate = tri-trans,hepta-cis-undecaprenyl diphosphate + 7 diphosphate</text>
        <dbReference type="Rhea" id="RHEA:27622"/>
        <dbReference type="ChEBI" id="CHEBI:33019"/>
        <dbReference type="ChEBI" id="CHEBI:57533"/>
        <dbReference type="ChEBI" id="CHEBI:60388"/>
        <dbReference type="ChEBI" id="CHEBI:128769"/>
        <dbReference type="EC" id="2.5.1.89"/>
    </reaction>
</comment>